<gene>
    <name evidence="1" type="ORF">S03H2_50044</name>
</gene>
<organism evidence="1">
    <name type="scientific">marine sediment metagenome</name>
    <dbReference type="NCBI Taxonomy" id="412755"/>
    <lineage>
        <taxon>unclassified sequences</taxon>
        <taxon>metagenomes</taxon>
        <taxon>ecological metagenomes</taxon>
    </lineage>
</organism>
<name>X1IYY4_9ZZZZ</name>
<dbReference type="SUPFAM" id="SSF53474">
    <property type="entry name" value="alpha/beta-Hydrolases"/>
    <property type="match status" value="1"/>
</dbReference>
<evidence type="ECO:0008006" key="2">
    <source>
        <dbReference type="Google" id="ProtNLM"/>
    </source>
</evidence>
<dbReference type="Gene3D" id="3.40.50.1820">
    <property type="entry name" value="alpha/beta hydrolase"/>
    <property type="match status" value="1"/>
</dbReference>
<dbReference type="InterPro" id="IPR029058">
    <property type="entry name" value="AB_hydrolase_fold"/>
</dbReference>
<protein>
    <recommendedName>
        <fullName evidence="2">Acetyl xylan esterase domain-containing protein</fullName>
    </recommendedName>
</protein>
<comment type="caution">
    <text evidence="1">The sequence shown here is derived from an EMBL/GenBank/DDBJ whole genome shotgun (WGS) entry which is preliminary data.</text>
</comment>
<dbReference type="AlphaFoldDB" id="X1IYY4"/>
<accession>X1IYY4</accession>
<feature type="non-terminal residue" evidence="1">
    <location>
        <position position="174"/>
    </location>
</feature>
<evidence type="ECO:0000313" key="1">
    <source>
        <dbReference type="EMBL" id="GAH62753.1"/>
    </source>
</evidence>
<reference evidence="1" key="1">
    <citation type="journal article" date="2014" name="Front. Microbiol.">
        <title>High frequency of phylogenetically diverse reductive dehalogenase-homologous genes in deep subseafloor sedimentary metagenomes.</title>
        <authorList>
            <person name="Kawai M."/>
            <person name="Futagami T."/>
            <person name="Toyoda A."/>
            <person name="Takaki Y."/>
            <person name="Nishi S."/>
            <person name="Hori S."/>
            <person name="Arai W."/>
            <person name="Tsubouchi T."/>
            <person name="Morono Y."/>
            <person name="Uchiyama I."/>
            <person name="Ito T."/>
            <person name="Fujiyama A."/>
            <person name="Inagaki F."/>
            <person name="Takami H."/>
        </authorList>
    </citation>
    <scope>NUCLEOTIDE SEQUENCE</scope>
    <source>
        <strain evidence="1">Expedition CK06-06</strain>
    </source>
</reference>
<dbReference type="EMBL" id="BARU01031659">
    <property type="protein sequence ID" value="GAH62753.1"/>
    <property type="molecule type" value="Genomic_DNA"/>
</dbReference>
<sequence>MADLKNGLLASSGAVFDPDEAERGRKMLFADVQARTAEAVRRETKAWNAVQSVSDWEAFRDQRIAALRDSLGKLPPVPANFEAEVTGGIEGDGYRIRKLIYETRPGIIVTAHLYLPDPPRDPMPGIQIIHAHHRPKEQAELQDMGVNWARTGSAVLIPDLLGHGERREDPFGAR</sequence>
<proteinExistence type="predicted"/>